<evidence type="ECO:0000256" key="2">
    <source>
        <dbReference type="SAM" id="SignalP"/>
    </source>
</evidence>
<feature type="region of interest" description="Disordered" evidence="1">
    <location>
        <begin position="117"/>
        <end position="148"/>
    </location>
</feature>
<feature type="chain" id="PRO_5035593047" evidence="2">
    <location>
        <begin position="22"/>
        <end position="169"/>
    </location>
</feature>
<organism evidence="3">
    <name type="scientific">Medioppia subpectinata</name>
    <dbReference type="NCBI Taxonomy" id="1979941"/>
    <lineage>
        <taxon>Eukaryota</taxon>
        <taxon>Metazoa</taxon>
        <taxon>Ecdysozoa</taxon>
        <taxon>Arthropoda</taxon>
        <taxon>Chelicerata</taxon>
        <taxon>Arachnida</taxon>
        <taxon>Acari</taxon>
        <taxon>Acariformes</taxon>
        <taxon>Sarcoptiformes</taxon>
        <taxon>Oribatida</taxon>
        <taxon>Brachypylina</taxon>
        <taxon>Oppioidea</taxon>
        <taxon>Oppiidae</taxon>
        <taxon>Medioppia</taxon>
    </lineage>
</organism>
<name>A0A7R9Q3Z9_9ACAR</name>
<protein>
    <submittedName>
        <fullName evidence="3">Uncharacterized protein</fullName>
    </submittedName>
</protein>
<feature type="compositionally biased region" description="Basic and acidic residues" evidence="1">
    <location>
        <begin position="132"/>
        <end position="148"/>
    </location>
</feature>
<dbReference type="Proteomes" id="UP000759131">
    <property type="component" value="Unassembled WGS sequence"/>
</dbReference>
<accession>A0A7R9Q3Z9</accession>
<dbReference type="AlphaFoldDB" id="A0A7R9Q3Z9"/>
<proteinExistence type="predicted"/>
<evidence type="ECO:0000256" key="1">
    <source>
        <dbReference type="SAM" id="MobiDB-lite"/>
    </source>
</evidence>
<gene>
    <name evidence="3" type="ORF">OSB1V03_LOCUS10921</name>
</gene>
<dbReference type="EMBL" id="CAJPIZ010008194">
    <property type="protein sequence ID" value="CAG2110938.1"/>
    <property type="molecule type" value="Genomic_DNA"/>
</dbReference>
<dbReference type="EMBL" id="OC862769">
    <property type="protein sequence ID" value="CAD7630508.1"/>
    <property type="molecule type" value="Genomic_DNA"/>
</dbReference>
<keyword evidence="2" id="KW-0732">Signal</keyword>
<feature type="signal peptide" evidence="2">
    <location>
        <begin position="1"/>
        <end position="21"/>
    </location>
</feature>
<reference evidence="3" key="1">
    <citation type="submission" date="2020-11" db="EMBL/GenBank/DDBJ databases">
        <authorList>
            <person name="Tran Van P."/>
        </authorList>
    </citation>
    <scope>NUCLEOTIDE SEQUENCE</scope>
</reference>
<evidence type="ECO:0000313" key="4">
    <source>
        <dbReference type="Proteomes" id="UP000759131"/>
    </source>
</evidence>
<evidence type="ECO:0000313" key="3">
    <source>
        <dbReference type="EMBL" id="CAD7630508.1"/>
    </source>
</evidence>
<sequence length="169" mass="17914">MSRLVVTLLAIALTAVITVSGGGHGGGRGGGGKGGMGMMRLDKESKAKLCSADNMVDAKMTQYREEVAKCYVDPCAADASDVTGKLTVLENKLMAAMHCSDKYQECQKKQWEAMRKAHGKGKGGGGDEGADEGEKAEANEAGKAKQEERMKKIKAYKECVKAAFTKVFG</sequence>
<keyword evidence="4" id="KW-1185">Reference proteome</keyword>